<dbReference type="EC" id="3.5.4.16" evidence="1"/>
<name>A0A1E3AJH2_9FIRM</name>
<dbReference type="GO" id="GO:0003934">
    <property type="term" value="F:GTP cyclohydrolase I activity"/>
    <property type="evidence" value="ECO:0007669"/>
    <property type="project" value="UniProtKB-EC"/>
</dbReference>
<evidence type="ECO:0000313" key="2">
    <source>
        <dbReference type="Proteomes" id="UP000094067"/>
    </source>
</evidence>
<keyword evidence="1" id="KW-0378">Hydrolase</keyword>
<evidence type="ECO:0000313" key="1">
    <source>
        <dbReference type="EMBL" id="ODM08915.1"/>
    </source>
</evidence>
<sequence length="113" mass="12805">MDLSNITQVKLEIYTPAEYIVVLRDSLTALGACKIGSYDHVISWQETKGCWRPLEDSNPFQGEKGSICTGEEVKLEVRCPVGLVSEAQKVIREIHPYEEPVINIIPLINDWFE</sequence>
<dbReference type="InterPro" id="IPR004323">
    <property type="entry name" value="Ion_tolerance_CutA"/>
</dbReference>
<dbReference type="AlphaFoldDB" id="A0A1E3AJH2"/>
<accession>A0A1E3AJH2</accession>
<dbReference type="EMBL" id="MCGH01000001">
    <property type="protein sequence ID" value="ODM08915.1"/>
    <property type="molecule type" value="Genomic_DNA"/>
</dbReference>
<protein>
    <submittedName>
        <fullName evidence="1">Putative GTP cyclohydrolase 1 type 2</fullName>
        <ecNumber evidence="1">3.5.4.16</ecNumber>
    </submittedName>
</protein>
<proteinExistence type="predicted"/>
<comment type="caution">
    <text evidence="1">The sequence shown here is derived from an EMBL/GenBank/DDBJ whole genome shotgun (WGS) entry which is preliminary data.</text>
</comment>
<organism evidence="1 2">
    <name type="scientific">Eisenbergiella tayi</name>
    <dbReference type="NCBI Taxonomy" id="1432052"/>
    <lineage>
        <taxon>Bacteria</taxon>
        <taxon>Bacillati</taxon>
        <taxon>Bacillota</taxon>
        <taxon>Clostridia</taxon>
        <taxon>Lachnospirales</taxon>
        <taxon>Lachnospiraceae</taxon>
        <taxon>Eisenbergiella</taxon>
    </lineage>
</organism>
<dbReference type="PANTHER" id="PTHR41774:SF1">
    <property type="entry name" value="NGG1P INTERACTING FACTOR NIF3"/>
    <property type="match status" value="1"/>
</dbReference>
<dbReference type="Pfam" id="PF03091">
    <property type="entry name" value="CutA1"/>
    <property type="match status" value="1"/>
</dbReference>
<dbReference type="PANTHER" id="PTHR41774">
    <property type="match status" value="1"/>
</dbReference>
<dbReference type="Gene3D" id="3.30.70.120">
    <property type="match status" value="1"/>
</dbReference>
<dbReference type="GO" id="GO:0010038">
    <property type="term" value="P:response to metal ion"/>
    <property type="evidence" value="ECO:0007669"/>
    <property type="project" value="InterPro"/>
</dbReference>
<dbReference type="InterPro" id="IPR036069">
    <property type="entry name" value="DUF34/NIF3_sf"/>
</dbReference>
<dbReference type="SUPFAM" id="SSF102705">
    <property type="entry name" value="NIF3 (NGG1p interacting factor 3)-like"/>
    <property type="match status" value="1"/>
</dbReference>
<dbReference type="InterPro" id="IPR015867">
    <property type="entry name" value="N-reg_PII/ATP_PRibTrfase_C"/>
</dbReference>
<dbReference type="Proteomes" id="UP000094067">
    <property type="component" value="Unassembled WGS sequence"/>
</dbReference>
<gene>
    <name evidence="1" type="ORF">BEI61_00544</name>
</gene>
<reference evidence="1 2" key="1">
    <citation type="submission" date="2016-07" db="EMBL/GenBank/DDBJ databases">
        <title>Characterization of isolates of Eisenbergiella tayi derived from blood cultures, using whole genome sequencing.</title>
        <authorList>
            <person name="Burdz T."/>
            <person name="Wiebe D."/>
            <person name="Huynh C."/>
            <person name="Bernard K."/>
        </authorList>
    </citation>
    <scope>NUCLEOTIDE SEQUENCE [LARGE SCALE GENOMIC DNA]</scope>
    <source>
        <strain evidence="1 2">NML 110608</strain>
    </source>
</reference>